<evidence type="ECO:0000256" key="5">
    <source>
        <dbReference type="ARBA" id="ARBA00023136"/>
    </source>
</evidence>
<dbReference type="InterPro" id="IPR000620">
    <property type="entry name" value="EamA_dom"/>
</dbReference>
<dbReference type="PANTHER" id="PTHR32322:SF2">
    <property type="entry name" value="EAMA DOMAIN-CONTAINING PROTEIN"/>
    <property type="match status" value="1"/>
</dbReference>
<name>A0ABY2B9E5_9ACTN</name>
<feature type="domain" description="EamA" evidence="7">
    <location>
        <begin position="2"/>
        <end position="120"/>
    </location>
</feature>
<dbReference type="PANTHER" id="PTHR32322">
    <property type="entry name" value="INNER MEMBRANE TRANSPORTER"/>
    <property type="match status" value="1"/>
</dbReference>
<feature type="transmembrane region" description="Helical" evidence="6">
    <location>
        <begin position="192"/>
        <end position="213"/>
    </location>
</feature>
<feature type="transmembrane region" description="Helical" evidence="6">
    <location>
        <begin position="20"/>
        <end position="40"/>
    </location>
</feature>
<comment type="caution">
    <text evidence="8">The sequence shown here is derived from an EMBL/GenBank/DDBJ whole genome shotgun (WGS) entry which is preliminary data.</text>
</comment>
<dbReference type="InterPro" id="IPR037185">
    <property type="entry name" value="EmrE-like"/>
</dbReference>
<organism evidence="8 9">
    <name type="scientific">Kribbella orskensis</name>
    <dbReference type="NCBI Taxonomy" id="2512216"/>
    <lineage>
        <taxon>Bacteria</taxon>
        <taxon>Bacillati</taxon>
        <taxon>Actinomycetota</taxon>
        <taxon>Actinomycetes</taxon>
        <taxon>Propionibacteriales</taxon>
        <taxon>Kribbellaceae</taxon>
        <taxon>Kribbella</taxon>
    </lineage>
</organism>
<feature type="transmembrane region" description="Helical" evidence="6">
    <location>
        <begin position="130"/>
        <end position="148"/>
    </location>
</feature>
<evidence type="ECO:0000256" key="2">
    <source>
        <dbReference type="ARBA" id="ARBA00007362"/>
    </source>
</evidence>
<evidence type="ECO:0000256" key="4">
    <source>
        <dbReference type="ARBA" id="ARBA00022989"/>
    </source>
</evidence>
<dbReference type="Proteomes" id="UP000295818">
    <property type="component" value="Unassembled WGS sequence"/>
</dbReference>
<accession>A0ABY2B9E5</accession>
<keyword evidence="9" id="KW-1185">Reference proteome</keyword>
<feature type="transmembrane region" description="Helical" evidence="6">
    <location>
        <begin position="160"/>
        <end position="180"/>
    </location>
</feature>
<evidence type="ECO:0000256" key="1">
    <source>
        <dbReference type="ARBA" id="ARBA00004141"/>
    </source>
</evidence>
<sequence>MAIFGKLAYDAQVDVGDLLLVRFAIAAALLLVVAGATGALRGLPRRSVVAGLAMGGIGYATQSGLFFGALERMDASLLALILYVYPALVMVGAIALGRERASTRRIAALLIASVGTALVLGGAASGSLDAVGTAMGFGAALAYTLYILAGDRVGQGMPPLALTALVCTGATCTFALVSAVRGGPNLTFGAAGWTWLIAIALISTVAAILLFFAGLNRVGPSTASILSTLEPVVTVTLAATAFSESLGVVQLLGGVLVLSAVAVIQWPARRRQASTLNGSCSASNLSSLA</sequence>
<keyword evidence="3 6" id="KW-0812">Transmembrane</keyword>
<dbReference type="EMBL" id="SLWM01000026">
    <property type="protein sequence ID" value="TCO12288.1"/>
    <property type="molecule type" value="Genomic_DNA"/>
</dbReference>
<evidence type="ECO:0000313" key="8">
    <source>
        <dbReference type="EMBL" id="TCO12288.1"/>
    </source>
</evidence>
<dbReference type="Pfam" id="PF00892">
    <property type="entry name" value="EamA"/>
    <property type="match status" value="2"/>
</dbReference>
<dbReference type="SUPFAM" id="SSF103481">
    <property type="entry name" value="Multidrug resistance efflux transporter EmrE"/>
    <property type="match status" value="2"/>
</dbReference>
<keyword evidence="5 6" id="KW-0472">Membrane</keyword>
<keyword evidence="4 6" id="KW-1133">Transmembrane helix</keyword>
<proteinExistence type="inferred from homology"/>
<evidence type="ECO:0000259" key="7">
    <source>
        <dbReference type="Pfam" id="PF00892"/>
    </source>
</evidence>
<feature type="transmembrane region" description="Helical" evidence="6">
    <location>
        <begin position="225"/>
        <end position="242"/>
    </location>
</feature>
<comment type="similarity">
    <text evidence="2">Belongs to the EamA transporter family.</text>
</comment>
<evidence type="ECO:0000256" key="3">
    <source>
        <dbReference type="ARBA" id="ARBA00022692"/>
    </source>
</evidence>
<protein>
    <submittedName>
        <fullName evidence="8">Threonine/homoserine efflux transporter RhtA</fullName>
    </submittedName>
</protein>
<comment type="subcellular location">
    <subcellularLocation>
        <location evidence="1">Membrane</location>
        <topology evidence="1">Multi-pass membrane protein</topology>
    </subcellularLocation>
</comment>
<feature type="transmembrane region" description="Helical" evidence="6">
    <location>
        <begin position="248"/>
        <end position="268"/>
    </location>
</feature>
<dbReference type="InterPro" id="IPR050638">
    <property type="entry name" value="AA-Vitamin_Transporters"/>
</dbReference>
<gene>
    <name evidence="8" type="ORF">EV644_12631</name>
</gene>
<feature type="transmembrane region" description="Helical" evidence="6">
    <location>
        <begin position="75"/>
        <end position="94"/>
    </location>
</feature>
<feature type="domain" description="EamA" evidence="7">
    <location>
        <begin position="132"/>
        <end position="264"/>
    </location>
</feature>
<evidence type="ECO:0000256" key="6">
    <source>
        <dbReference type="SAM" id="Phobius"/>
    </source>
</evidence>
<evidence type="ECO:0000313" key="9">
    <source>
        <dbReference type="Proteomes" id="UP000295818"/>
    </source>
</evidence>
<feature type="transmembrane region" description="Helical" evidence="6">
    <location>
        <begin position="106"/>
        <end position="124"/>
    </location>
</feature>
<feature type="transmembrane region" description="Helical" evidence="6">
    <location>
        <begin position="47"/>
        <end position="69"/>
    </location>
</feature>
<reference evidence="8 9" key="1">
    <citation type="journal article" date="2015" name="Stand. Genomic Sci.">
        <title>Genomic Encyclopedia of Bacterial and Archaeal Type Strains, Phase III: the genomes of soil and plant-associated and newly described type strains.</title>
        <authorList>
            <person name="Whitman W.B."/>
            <person name="Woyke T."/>
            <person name="Klenk H.P."/>
            <person name="Zhou Y."/>
            <person name="Lilburn T.G."/>
            <person name="Beck B.J."/>
            <person name="De Vos P."/>
            <person name="Vandamme P."/>
            <person name="Eisen J.A."/>
            <person name="Garrity G."/>
            <person name="Hugenholtz P."/>
            <person name="Kyrpides N.C."/>
        </authorList>
    </citation>
    <scope>NUCLEOTIDE SEQUENCE [LARGE SCALE GENOMIC DNA]</scope>
    <source>
        <strain evidence="8 9">VKM Ac-2538</strain>
    </source>
</reference>